<evidence type="ECO:0000313" key="1">
    <source>
        <dbReference type="EMBL" id="MBW0576584.1"/>
    </source>
</evidence>
<dbReference type="OrthoDB" id="3644300at2759"/>
<proteinExistence type="predicted"/>
<dbReference type="EMBL" id="AVOT02098723">
    <property type="protein sequence ID" value="MBW0576584.1"/>
    <property type="molecule type" value="Genomic_DNA"/>
</dbReference>
<comment type="caution">
    <text evidence="1">The sequence shown here is derived from an EMBL/GenBank/DDBJ whole genome shotgun (WGS) entry which is preliminary data.</text>
</comment>
<organism evidence="1 2">
    <name type="scientific">Austropuccinia psidii MF-1</name>
    <dbReference type="NCBI Taxonomy" id="1389203"/>
    <lineage>
        <taxon>Eukaryota</taxon>
        <taxon>Fungi</taxon>
        <taxon>Dikarya</taxon>
        <taxon>Basidiomycota</taxon>
        <taxon>Pucciniomycotina</taxon>
        <taxon>Pucciniomycetes</taxon>
        <taxon>Pucciniales</taxon>
        <taxon>Sphaerophragmiaceae</taxon>
        <taxon>Austropuccinia</taxon>
    </lineage>
</organism>
<dbReference type="AlphaFoldDB" id="A0A9Q3K8K6"/>
<dbReference type="Proteomes" id="UP000765509">
    <property type="component" value="Unassembled WGS sequence"/>
</dbReference>
<evidence type="ECO:0000313" key="2">
    <source>
        <dbReference type="Proteomes" id="UP000765509"/>
    </source>
</evidence>
<protein>
    <submittedName>
        <fullName evidence="1">Uncharacterized protein</fullName>
    </submittedName>
</protein>
<keyword evidence="2" id="KW-1185">Reference proteome</keyword>
<accession>A0A9Q3K8K6</accession>
<name>A0A9Q3K8K6_9BASI</name>
<sequence length="88" mass="9702">MEDIINSTKIGKTCTKIPMDSKMVPKISGEDRKSGRPVFKCDKCGRTSNLANTCIKTTKINQVEVIEEVGCTEEKEESDLDSAVCEDT</sequence>
<gene>
    <name evidence="1" type="ORF">O181_116299</name>
</gene>
<reference evidence="1" key="1">
    <citation type="submission" date="2021-03" db="EMBL/GenBank/DDBJ databases">
        <title>Draft genome sequence of rust myrtle Austropuccinia psidii MF-1, a brazilian biotype.</title>
        <authorList>
            <person name="Quecine M.C."/>
            <person name="Pachon D.M.R."/>
            <person name="Bonatelli M.L."/>
            <person name="Correr F.H."/>
            <person name="Franceschini L.M."/>
            <person name="Leite T.F."/>
            <person name="Margarido G.R.A."/>
            <person name="Almeida C.A."/>
            <person name="Ferrarezi J.A."/>
            <person name="Labate C.A."/>
        </authorList>
    </citation>
    <scope>NUCLEOTIDE SEQUENCE</scope>
    <source>
        <strain evidence="1">MF-1</strain>
    </source>
</reference>